<dbReference type="AlphaFoldDB" id="L8JES2"/>
<evidence type="ECO:0000313" key="3">
    <source>
        <dbReference type="EMBL" id="ELR66029.1"/>
    </source>
</evidence>
<dbReference type="Pfam" id="PF04076">
    <property type="entry name" value="BOF"/>
    <property type="match status" value="1"/>
</dbReference>
<dbReference type="PANTHER" id="PTHR36571:SF1">
    <property type="entry name" value="PROTEIN YGIW"/>
    <property type="match status" value="1"/>
</dbReference>
<evidence type="ECO:0000256" key="2">
    <source>
        <dbReference type="SAM" id="SignalP"/>
    </source>
</evidence>
<protein>
    <submittedName>
        <fullName evidence="3">Uncharacterized protein</fullName>
    </submittedName>
</protein>
<evidence type="ECO:0000313" key="4">
    <source>
        <dbReference type="Proteomes" id="UP000011134"/>
    </source>
</evidence>
<comment type="caution">
    <text evidence="3">The sequence shown here is derived from an EMBL/GenBank/DDBJ whole genome shotgun (WGS) entry which is preliminary data.</text>
</comment>
<dbReference type="InterPro" id="IPR005220">
    <property type="entry name" value="CarO-like"/>
</dbReference>
<name>L8JES2_9GAMM</name>
<keyword evidence="4" id="KW-1185">Reference proteome</keyword>
<feature type="signal peptide" evidence="2">
    <location>
        <begin position="1"/>
        <end position="22"/>
    </location>
</feature>
<feature type="chain" id="PRO_5003993161" evidence="2">
    <location>
        <begin position="23"/>
        <end position="124"/>
    </location>
</feature>
<dbReference type="InterPro" id="IPR036700">
    <property type="entry name" value="BOBF_sf"/>
</dbReference>
<dbReference type="NCBIfam" id="NF033674">
    <property type="entry name" value="stress_OB_fold"/>
    <property type="match status" value="1"/>
</dbReference>
<evidence type="ECO:0000256" key="1">
    <source>
        <dbReference type="ARBA" id="ARBA00022729"/>
    </source>
</evidence>
<dbReference type="PATRIC" id="fig|1056511.3.peg.1960"/>
<reference evidence="3 4" key="1">
    <citation type="submission" date="2012-12" db="EMBL/GenBank/DDBJ databases">
        <title>Genome Assembly of Photobacterium sp. AK15.</title>
        <authorList>
            <person name="Khatri I."/>
            <person name="Vaidya B."/>
            <person name="Srinivas T.N.R."/>
            <person name="Subramanian S."/>
            <person name="Pinnaka A."/>
        </authorList>
    </citation>
    <scope>NUCLEOTIDE SEQUENCE [LARGE SCALE GENOMIC DNA]</scope>
    <source>
        <strain evidence="3 4">AK15</strain>
    </source>
</reference>
<proteinExistence type="predicted"/>
<dbReference type="SUPFAM" id="SSF101756">
    <property type="entry name" value="Hypothetical protein YgiW"/>
    <property type="match status" value="1"/>
</dbReference>
<accession>L8JES2</accession>
<sequence>MIKKTIIAIATIAVMAPTMALAKDHDRNNAAISYSGPVDTVTVAELLENTSMFTERNAVVEGKLIKQIDAETFIFSDGTKEIQVELDDDIHMPQTIDATTKVRLFGEYEGGNTPEIEVDRIQLL</sequence>
<dbReference type="EMBL" id="AMZO01000013">
    <property type="protein sequence ID" value="ELR66029.1"/>
    <property type="molecule type" value="Genomic_DNA"/>
</dbReference>
<dbReference type="Gene3D" id="2.40.50.200">
    <property type="entry name" value="Bacterial OB-fold"/>
    <property type="match status" value="1"/>
</dbReference>
<keyword evidence="1 2" id="KW-0732">Signal</keyword>
<dbReference type="Proteomes" id="UP000011134">
    <property type="component" value="Unassembled WGS sequence"/>
</dbReference>
<gene>
    <name evidence="3" type="ORF">C942_00471</name>
</gene>
<dbReference type="PANTHER" id="PTHR36571">
    <property type="entry name" value="PROTEIN YGIW"/>
    <property type="match status" value="1"/>
</dbReference>
<organism evidence="3 4">
    <name type="scientific">Photobacterium marinum</name>
    <dbReference type="NCBI Taxonomy" id="1056511"/>
    <lineage>
        <taxon>Bacteria</taxon>
        <taxon>Pseudomonadati</taxon>
        <taxon>Pseudomonadota</taxon>
        <taxon>Gammaproteobacteria</taxon>
        <taxon>Vibrionales</taxon>
        <taxon>Vibrionaceae</taxon>
        <taxon>Photobacterium</taxon>
    </lineage>
</organism>